<name>A0A382LES0_9ZZZZ</name>
<dbReference type="GO" id="GO:0005886">
    <property type="term" value="C:plasma membrane"/>
    <property type="evidence" value="ECO:0007669"/>
    <property type="project" value="TreeGrafter"/>
</dbReference>
<feature type="transmembrane region" description="Helical" evidence="1">
    <location>
        <begin position="279"/>
        <end position="306"/>
    </location>
</feature>
<feature type="non-terminal residue" evidence="2">
    <location>
        <position position="332"/>
    </location>
</feature>
<gene>
    <name evidence="2" type="ORF">METZ01_LOCUS288023</name>
</gene>
<accession>A0A382LES0</accession>
<dbReference type="InterPro" id="IPR038766">
    <property type="entry name" value="Membrane_comp_ABC_pdt"/>
</dbReference>
<dbReference type="AlphaFoldDB" id="A0A382LES0"/>
<protein>
    <recommendedName>
        <fullName evidence="3">ABC3 transporter permease protein domain-containing protein</fullName>
    </recommendedName>
</protein>
<keyword evidence="1" id="KW-1133">Transmembrane helix</keyword>
<proteinExistence type="predicted"/>
<feature type="transmembrane region" description="Helical" evidence="1">
    <location>
        <begin position="247"/>
        <end position="267"/>
    </location>
</feature>
<evidence type="ECO:0000256" key="1">
    <source>
        <dbReference type="SAM" id="Phobius"/>
    </source>
</evidence>
<organism evidence="2">
    <name type="scientific">marine metagenome</name>
    <dbReference type="NCBI Taxonomy" id="408172"/>
    <lineage>
        <taxon>unclassified sequences</taxon>
        <taxon>metagenomes</taxon>
        <taxon>ecological metagenomes</taxon>
    </lineage>
</organism>
<keyword evidence="1" id="KW-0472">Membrane</keyword>
<dbReference type="PANTHER" id="PTHR30287">
    <property type="entry name" value="MEMBRANE COMPONENT OF PREDICTED ABC SUPERFAMILY METABOLITE UPTAKE TRANSPORTER"/>
    <property type="match status" value="1"/>
</dbReference>
<sequence length="332" mass="35711">MLLRDWRAGELTLLLASLIVAVSTVTTITLFTDRLQRALVLESASFIAADRVISSPRPIANEFMDKATELGLTQSRTLSFLSMAFVQNRSQFTAVKAVDENYPLRGRLIAGPAPFESGSPVSQGPVPGEVWMESRLFPSLGLSPGDHIELGMASFPATRVLLKEPDRGGGFSAAGPRILMNLLDVEATKVVQPGSRLTYRYLFVGEPEQLDTFEKWAGPRLPDDSRLIGVREGAQSVGAALQRAESFLLLGGLLGVVLAGVAIALSAQRYSTRHFDHVAILKTLGATPINIDSLFFFIFMVIGLTATAVGSLVGYLMQVGVITVLGPLIPVE</sequence>
<keyword evidence="1" id="KW-0812">Transmembrane</keyword>
<reference evidence="2" key="1">
    <citation type="submission" date="2018-05" db="EMBL/GenBank/DDBJ databases">
        <authorList>
            <person name="Lanie J.A."/>
            <person name="Ng W.-L."/>
            <person name="Kazmierczak K.M."/>
            <person name="Andrzejewski T.M."/>
            <person name="Davidsen T.M."/>
            <person name="Wayne K.J."/>
            <person name="Tettelin H."/>
            <person name="Glass J.I."/>
            <person name="Rusch D."/>
            <person name="Podicherti R."/>
            <person name="Tsui H.-C.T."/>
            <person name="Winkler M.E."/>
        </authorList>
    </citation>
    <scope>NUCLEOTIDE SEQUENCE</scope>
</reference>
<evidence type="ECO:0000313" key="2">
    <source>
        <dbReference type="EMBL" id="SVC35169.1"/>
    </source>
</evidence>
<dbReference type="EMBL" id="UINC01086575">
    <property type="protein sequence ID" value="SVC35169.1"/>
    <property type="molecule type" value="Genomic_DNA"/>
</dbReference>
<evidence type="ECO:0008006" key="3">
    <source>
        <dbReference type="Google" id="ProtNLM"/>
    </source>
</evidence>
<dbReference type="PANTHER" id="PTHR30287:SF1">
    <property type="entry name" value="INNER MEMBRANE PROTEIN"/>
    <property type="match status" value="1"/>
</dbReference>